<keyword evidence="1" id="KW-0489">Methyltransferase</keyword>
<gene>
    <name evidence="3" type="ORF">METZ01_LOCUS52219</name>
</gene>
<sequence length="185" mass="21042">MLRIIGGEYRGRKLKVPAGNDVRPTSDRVREALFNLLSSLLSWDELTVLDLYAGSGALGLEALSRGAKHAIFIEASRRHLKILQQNVELMSPEQGRFELVQDRAVRWISHFADPEKPCLAFLDPPFSGKEYDHMLEKLAFLPAIRTGSIIVVESQDSREIKFPEIMELLKHRRYGSVTLDILRKC</sequence>
<organism evidence="3">
    <name type="scientific">marine metagenome</name>
    <dbReference type="NCBI Taxonomy" id="408172"/>
    <lineage>
        <taxon>unclassified sequences</taxon>
        <taxon>metagenomes</taxon>
        <taxon>ecological metagenomes</taxon>
    </lineage>
</organism>
<dbReference type="PANTHER" id="PTHR43542:SF1">
    <property type="entry name" value="METHYLTRANSFERASE"/>
    <property type="match status" value="1"/>
</dbReference>
<dbReference type="NCBIfam" id="TIGR00095">
    <property type="entry name" value="16S rRNA (guanine(966)-N(2))-methyltransferase RsmD"/>
    <property type="match status" value="1"/>
</dbReference>
<name>A0A381S5L0_9ZZZZ</name>
<dbReference type="AlphaFoldDB" id="A0A381S5L0"/>
<evidence type="ECO:0000256" key="1">
    <source>
        <dbReference type="ARBA" id="ARBA00022603"/>
    </source>
</evidence>
<dbReference type="InterPro" id="IPR029063">
    <property type="entry name" value="SAM-dependent_MTases_sf"/>
</dbReference>
<reference evidence="3" key="1">
    <citation type="submission" date="2018-05" db="EMBL/GenBank/DDBJ databases">
        <authorList>
            <person name="Lanie J.A."/>
            <person name="Ng W.-L."/>
            <person name="Kazmierczak K.M."/>
            <person name="Andrzejewski T.M."/>
            <person name="Davidsen T.M."/>
            <person name="Wayne K.J."/>
            <person name="Tettelin H."/>
            <person name="Glass J.I."/>
            <person name="Rusch D."/>
            <person name="Podicherti R."/>
            <person name="Tsui H.-C.T."/>
            <person name="Winkler M.E."/>
        </authorList>
    </citation>
    <scope>NUCLEOTIDE SEQUENCE</scope>
</reference>
<dbReference type="CDD" id="cd02440">
    <property type="entry name" value="AdoMet_MTases"/>
    <property type="match status" value="1"/>
</dbReference>
<dbReference type="GO" id="GO:0031167">
    <property type="term" value="P:rRNA methylation"/>
    <property type="evidence" value="ECO:0007669"/>
    <property type="project" value="InterPro"/>
</dbReference>
<evidence type="ECO:0000256" key="2">
    <source>
        <dbReference type="ARBA" id="ARBA00022679"/>
    </source>
</evidence>
<dbReference type="PIRSF" id="PIRSF004553">
    <property type="entry name" value="CHP00095"/>
    <property type="match status" value="1"/>
</dbReference>
<protein>
    <recommendedName>
        <fullName evidence="4">16S rRNA (Guanine(966)-N(2))-methyltransferase RsmD</fullName>
    </recommendedName>
</protein>
<dbReference type="Pfam" id="PF03602">
    <property type="entry name" value="Cons_hypoth95"/>
    <property type="match status" value="1"/>
</dbReference>
<evidence type="ECO:0008006" key="4">
    <source>
        <dbReference type="Google" id="ProtNLM"/>
    </source>
</evidence>
<dbReference type="EMBL" id="UINC01002695">
    <property type="protein sequence ID" value="SUZ99365.1"/>
    <property type="molecule type" value="Genomic_DNA"/>
</dbReference>
<dbReference type="InterPro" id="IPR004398">
    <property type="entry name" value="RNA_MeTrfase_RsmD"/>
</dbReference>
<dbReference type="GO" id="GO:0008168">
    <property type="term" value="F:methyltransferase activity"/>
    <property type="evidence" value="ECO:0007669"/>
    <property type="project" value="UniProtKB-KW"/>
</dbReference>
<keyword evidence="2" id="KW-0808">Transferase</keyword>
<dbReference type="PANTHER" id="PTHR43542">
    <property type="entry name" value="METHYLTRANSFERASE"/>
    <property type="match status" value="1"/>
</dbReference>
<evidence type="ECO:0000313" key="3">
    <source>
        <dbReference type="EMBL" id="SUZ99365.1"/>
    </source>
</evidence>
<accession>A0A381S5L0</accession>
<proteinExistence type="predicted"/>
<dbReference type="SUPFAM" id="SSF53335">
    <property type="entry name" value="S-adenosyl-L-methionine-dependent methyltransferases"/>
    <property type="match status" value="1"/>
</dbReference>
<dbReference type="Gene3D" id="3.40.50.150">
    <property type="entry name" value="Vaccinia Virus protein VP39"/>
    <property type="match status" value="1"/>
</dbReference>